<proteinExistence type="predicted"/>
<keyword evidence="2" id="KW-1003">Cell membrane</keyword>
<name>A0A918XTF5_9PROT</name>
<keyword evidence="3 6" id="KW-0812">Transmembrane</keyword>
<gene>
    <name evidence="8" type="ORF">GCM10017083_32650</name>
</gene>
<sequence length="426" mass="44546">MTVETRVATPPSPTVAPTMTRLVAVVFLPFAGGYFLSYLFRSTNAVIAPQLTDQIGLTAADLGLLTSCYFLAFASFQLPLGLLLDRFGPRRVQSALLLSAALGAGLFAAGDSLVELAVARAFIGLGVSGGLMASFKAITLWFPKDRWPLVNGCFLAMGGLGAIAATAPLEAALEVTDWRGVFAGLAAVTVLVAAVIRFAVPERPATGGHGTFRQQVAGYRTVFGDRLFWRVAPLTVTTMTANLAIQGLWAGPWLRDVAGFDRAGVATYLFAIAAAMTAGFVATGAFADWCGRRGIGLIPVVGGLCAAFLLAQAAIAFELAPASLLPWLAFGLLANGAALAYPLLNRHFPLALAGRASTGLNTLAFFGAFAGQYLLGAAIDLWPPAEAGGYRPEAYRWAFGGLLALQAAGLLWYLLPGGTREPETAR</sequence>
<dbReference type="Pfam" id="PF07690">
    <property type="entry name" value="MFS_1"/>
    <property type="match status" value="1"/>
</dbReference>
<keyword evidence="4 6" id="KW-1133">Transmembrane helix</keyword>
<evidence type="ECO:0000256" key="4">
    <source>
        <dbReference type="ARBA" id="ARBA00022989"/>
    </source>
</evidence>
<dbReference type="InterPro" id="IPR050189">
    <property type="entry name" value="MFS_Efflux_Transporters"/>
</dbReference>
<accession>A0A918XTF5</accession>
<protein>
    <submittedName>
        <fullName evidence="8">Membrane protein</fullName>
    </submittedName>
</protein>
<evidence type="ECO:0000313" key="9">
    <source>
        <dbReference type="Proteomes" id="UP000630353"/>
    </source>
</evidence>
<dbReference type="Gene3D" id="1.20.1250.20">
    <property type="entry name" value="MFS general substrate transporter like domains"/>
    <property type="match status" value="2"/>
</dbReference>
<feature type="transmembrane region" description="Helical" evidence="6">
    <location>
        <begin position="95"/>
        <end position="114"/>
    </location>
</feature>
<dbReference type="InterPro" id="IPR020846">
    <property type="entry name" value="MFS_dom"/>
</dbReference>
<evidence type="ECO:0000256" key="1">
    <source>
        <dbReference type="ARBA" id="ARBA00004651"/>
    </source>
</evidence>
<dbReference type="PANTHER" id="PTHR43124">
    <property type="entry name" value="PURINE EFFLUX PUMP PBUE"/>
    <property type="match status" value="1"/>
</dbReference>
<comment type="caution">
    <text evidence="8">The sequence shown here is derived from an EMBL/GenBank/DDBJ whole genome shotgun (WGS) entry which is preliminary data.</text>
</comment>
<evidence type="ECO:0000256" key="2">
    <source>
        <dbReference type="ARBA" id="ARBA00022475"/>
    </source>
</evidence>
<dbReference type="PANTHER" id="PTHR43124:SF3">
    <property type="entry name" value="CHLORAMPHENICOL EFFLUX PUMP RV0191"/>
    <property type="match status" value="1"/>
</dbReference>
<dbReference type="SUPFAM" id="SSF103473">
    <property type="entry name" value="MFS general substrate transporter"/>
    <property type="match status" value="1"/>
</dbReference>
<reference evidence="8" key="2">
    <citation type="submission" date="2020-09" db="EMBL/GenBank/DDBJ databases">
        <authorList>
            <person name="Sun Q."/>
            <person name="Kim S."/>
        </authorList>
    </citation>
    <scope>NUCLEOTIDE SEQUENCE</scope>
    <source>
        <strain evidence="8">KCTC 42651</strain>
    </source>
</reference>
<feature type="transmembrane region" description="Helical" evidence="6">
    <location>
        <begin position="265"/>
        <end position="287"/>
    </location>
</feature>
<dbReference type="InterPro" id="IPR036259">
    <property type="entry name" value="MFS_trans_sf"/>
</dbReference>
<dbReference type="AlphaFoldDB" id="A0A918XTF5"/>
<feature type="transmembrane region" description="Helical" evidence="6">
    <location>
        <begin position="60"/>
        <end position="83"/>
    </location>
</feature>
<dbReference type="EMBL" id="BMZS01000007">
    <property type="protein sequence ID" value="GHD54730.1"/>
    <property type="molecule type" value="Genomic_DNA"/>
</dbReference>
<dbReference type="RefSeq" id="WP_189991503.1">
    <property type="nucleotide sequence ID" value="NZ_BMZS01000007.1"/>
</dbReference>
<evidence type="ECO:0000256" key="3">
    <source>
        <dbReference type="ARBA" id="ARBA00022692"/>
    </source>
</evidence>
<feature type="transmembrane region" description="Helical" evidence="6">
    <location>
        <begin position="356"/>
        <end position="375"/>
    </location>
</feature>
<evidence type="ECO:0000256" key="6">
    <source>
        <dbReference type="SAM" id="Phobius"/>
    </source>
</evidence>
<feature type="domain" description="Major facilitator superfamily (MFS) profile" evidence="7">
    <location>
        <begin position="21"/>
        <end position="419"/>
    </location>
</feature>
<evidence type="ECO:0000259" key="7">
    <source>
        <dbReference type="PROSITE" id="PS50850"/>
    </source>
</evidence>
<feature type="transmembrane region" description="Helical" evidence="6">
    <location>
        <begin position="120"/>
        <end position="142"/>
    </location>
</feature>
<dbReference type="InterPro" id="IPR011701">
    <property type="entry name" value="MFS"/>
</dbReference>
<feature type="transmembrane region" description="Helical" evidence="6">
    <location>
        <begin position="395"/>
        <end position="415"/>
    </location>
</feature>
<dbReference type="PROSITE" id="PS50850">
    <property type="entry name" value="MFS"/>
    <property type="match status" value="1"/>
</dbReference>
<dbReference type="GO" id="GO:0005886">
    <property type="term" value="C:plasma membrane"/>
    <property type="evidence" value="ECO:0007669"/>
    <property type="project" value="UniProtKB-SubCell"/>
</dbReference>
<evidence type="ECO:0000256" key="5">
    <source>
        <dbReference type="ARBA" id="ARBA00023136"/>
    </source>
</evidence>
<feature type="transmembrane region" description="Helical" evidence="6">
    <location>
        <begin position="323"/>
        <end position="344"/>
    </location>
</feature>
<feature type="transmembrane region" description="Helical" evidence="6">
    <location>
        <begin position="21"/>
        <end position="40"/>
    </location>
</feature>
<keyword evidence="5 6" id="KW-0472">Membrane</keyword>
<feature type="transmembrane region" description="Helical" evidence="6">
    <location>
        <begin position="294"/>
        <end position="317"/>
    </location>
</feature>
<feature type="transmembrane region" description="Helical" evidence="6">
    <location>
        <begin position="227"/>
        <end position="245"/>
    </location>
</feature>
<feature type="transmembrane region" description="Helical" evidence="6">
    <location>
        <begin position="181"/>
        <end position="200"/>
    </location>
</feature>
<dbReference type="Proteomes" id="UP000630353">
    <property type="component" value="Unassembled WGS sequence"/>
</dbReference>
<evidence type="ECO:0000313" key="8">
    <source>
        <dbReference type="EMBL" id="GHD54730.1"/>
    </source>
</evidence>
<reference evidence="8" key="1">
    <citation type="journal article" date="2014" name="Int. J. Syst. Evol. Microbiol.">
        <title>Complete genome sequence of Corynebacterium casei LMG S-19264T (=DSM 44701T), isolated from a smear-ripened cheese.</title>
        <authorList>
            <consortium name="US DOE Joint Genome Institute (JGI-PGF)"/>
            <person name="Walter F."/>
            <person name="Albersmeier A."/>
            <person name="Kalinowski J."/>
            <person name="Ruckert C."/>
        </authorList>
    </citation>
    <scope>NUCLEOTIDE SEQUENCE</scope>
    <source>
        <strain evidence="8">KCTC 42651</strain>
    </source>
</reference>
<organism evidence="8 9">
    <name type="scientific">Thalassobaculum fulvum</name>
    <dbReference type="NCBI Taxonomy" id="1633335"/>
    <lineage>
        <taxon>Bacteria</taxon>
        <taxon>Pseudomonadati</taxon>
        <taxon>Pseudomonadota</taxon>
        <taxon>Alphaproteobacteria</taxon>
        <taxon>Rhodospirillales</taxon>
        <taxon>Thalassobaculaceae</taxon>
        <taxon>Thalassobaculum</taxon>
    </lineage>
</organism>
<feature type="transmembrane region" description="Helical" evidence="6">
    <location>
        <begin position="149"/>
        <end position="169"/>
    </location>
</feature>
<keyword evidence="9" id="KW-1185">Reference proteome</keyword>
<comment type="subcellular location">
    <subcellularLocation>
        <location evidence="1">Cell membrane</location>
        <topology evidence="1">Multi-pass membrane protein</topology>
    </subcellularLocation>
</comment>
<dbReference type="GO" id="GO:0022857">
    <property type="term" value="F:transmembrane transporter activity"/>
    <property type="evidence" value="ECO:0007669"/>
    <property type="project" value="InterPro"/>
</dbReference>